<dbReference type="EMBL" id="CP002116">
    <property type="protein sequence ID" value="ADK79783.1"/>
    <property type="molecule type" value="Genomic_DNA"/>
</dbReference>
<dbReference type="RefSeq" id="WP_013253247.1">
    <property type="nucleotide sequence ID" value="NC_014364.1"/>
</dbReference>
<keyword evidence="1" id="KW-1133">Transmembrane helix</keyword>
<organism evidence="3 4">
    <name type="scientific">Sediminispirochaeta smaragdinae (strain DSM 11293 / JCM 15392 / SEBR 4228)</name>
    <name type="common">Spirochaeta smaragdinae</name>
    <dbReference type="NCBI Taxonomy" id="573413"/>
    <lineage>
        <taxon>Bacteria</taxon>
        <taxon>Pseudomonadati</taxon>
        <taxon>Spirochaetota</taxon>
        <taxon>Spirochaetia</taxon>
        <taxon>Spirochaetales</taxon>
        <taxon>Spirochaetaceae</taxon>
        <taxon>Sediminispirochaeta</taxon>
    </lineage>
</organism>
<keyword evidence="1" id="KW-0812">Transmembrane</keyword>
<evidence type="ECO:0000256" key="1">
    <source>
        <dbReference type="SAM" id="Phobius"/>
    </source>
</evidence>
<accession>E1RBQ3</accession>
<dbReference type="Proteomes" id="UP000002318">
    <property type="component" value="Chromosome"/>
</dbReference>
<reference evidence="3 4" key="1">
    <citation type="journal article" date="2010" name="Stand. Genomic Sci.">
        <title>Complete genome sequence of Spirochaeta smaragdinae type strain (SEBR 4228).</title>
        <authorList>
            <person name="Mavromatis K."/>
            <person name="Yasawong M."/>
            <person name="Chertkov O."/>
            <person name="Lapidus A."/>
            <person name="Lucas S."/>
            <person name="Nolan M."/>
            <person name="Del Rio T.G."/>
            <person name="Tice H."/>
            <person name="Cheng J.F."/>
            <person name="Pitluck S."/>
            <person name="Liolios K."/>
            <person name="Ivanova N."/>
            <person name="Tapia R."/>
            <person name="Han C."/>
            <person name="Bruce D."/>
            <person name="Goodwin L."/>
            <person name="Pati A."/>
            <person name="Chen A."/>
            <person name="Palaniappan K."/>
            <person name="Land M."/>
            <person name="Hauser L."/>
            <person name="Chang Y.J."/>
            <person name="Jeffries C.D."/>
            <person name="Detter J.C."/>
            <person name="Rohde M."/>
            <person name="Brambilla E."/>
            <person name="Spring S."/>
            <person name="Goker M."/>
            <person name="Sikorski J."/>
            <person name="Woyke T."/>
            <person name="Bristow J."/>
            <person name="Eisen J.A."/>
            <person name="Markowitz V."/>
            <person name="Hugenholtz P."/>
            <person name="Klenk H.P."/>
            <person name="Kyrpides N.C."/>
        </authorList>
    </citation>
    <scope>NUCLEOTIDE SEQUENCE [LARGE SCALE GENOMIC DNA]</scope>
    <source>
        <strain evidence="4">DSM 11293 / JCM 15392 / SEBR 4228</strain>
    </source>
</reference>
<gene>
    <name evidence="3" type="ordered locus">Spirs_0640</name>
</gene>
<dbReference type="KEGG" id="ssm:Spirs_0640"/>
<dbReference type="Gene3D" id="2.60.120.1440">
    <property type="match status" value="1"/>
</dbReference>
<dbReference type="PANTHER" id="PTHR38731:SF1">
    <property type="entry name" value="FECR PROTEIN DOMAIN-CONTAINING PROTEIN"/>
    <property type="match status" value="1"/>
</dbReference>
<dbReference type="eggNOG" id="COG4254">
    <property type="taxonomic scope" value="Bacteria"/>
</dbReference>
<dbReference type="Pfam" id="PF04773">
    <property type="entry name" value="FecR"/>
    <property type="match status" value="1"/>
</dbReference>
<name>E1RBQ3_SEDSS</name>
<keyword evidence="4" id="KW-1185">Reference proteome</keyword>
<dbReference type="HOGENOM" id="CLU_1174834_0_0_12"/>
<keyword evidence="1" id="KW-0472">Membrane</keyword>
<proteinExistence type="predicted"/>
<dbReference type="PANTHER" id="PTHR38731">
    <property type="entry name" value="LIPL45-RELATED LIPOPROTEIN-RELATED"/>
    <property type="match status" value="1"/>
</dbReference>
<dbReference type="AlphaFoldDB" id="E1RBQ3"/>
<evidence type="ECO:0000313" key="4">
    <source>
        <dbReference type="Proteomes" id="UP000002318"/>
    </source>
</evidence>
<dbReference type="InterPro" id="IPR006860">
    <property type="entry name" value="FecR"/>
</dbReference>
<evidence type="ECO:0000259" key="2">
    <source>
        <dbReference type="Pfam" id="PF04773"/>
    </source>
</evidence>
<protein>
    <recommendedName>
        <fullName evidence="2">FecR protein domain-containing protein</fullName>
    </recommendedName>
</protein>
<evidence type="ECO:0000313" key="3">
    <source>
        <dbReference type="EMBL" id="ADK79783.1"/>
    </source>
</evidence>
<feature type="domain" description="FecR protein" evidence="2">
    <location>
        <begin position="82"/>
        <end position="183"/>
    </location>
</feature>
<feature type="transmembrane region" description="Helical" evidence="1">
    <location>
        <begin position="15"/>
        <end position="36"/>
    </location>
</feature>
<sequence>MKTTHFVHAVPQPQLLEIIVAIAMLMLFTALPSTALQASPRSPALVAAQIVWMQEPSEVSIRDAAGNPIRVAFGVILESGSTVKTRDSGAEIVLVPNGSVIVLDNNTTFRIDSLHDADSNQVDNENVFSLIAGKLRLIAAKITGSSYSVRTKTAVAGVRGTDFYRMYAPAAGRDWLCVTEGSVQFDSPTGDQGVLVSAGEFVDLNKGFKTAQADEGWLENNLTLETLHRAVLPPQR</sequence>
<dbReference type="STRING" id="573413.Spirs_0640"/>